<feature type="domain" description="Phosphatidylinositol-specific phospholipase C X" evidence="1">
    <location>
        <begin position="163"/>
        <end position="313"/>
    </location>
</feature>
<dbReference type="SMART" id="SM00148">
    <property type="entry name" value="PLCXc"/>
    <property type="match status" value="1"/>
</dbReference>
<dbReference type="Gene3D" id="3.20.20.190">
    <property type="entry name" value="Phosphatidylinositol (PI) phosphodiesterase"/>
    <property type="match status" value="1"/>
</dbReference>
<dbReference type="GO" id="GO:0008081">
    <property type="term" value="F:phosphoric diester hydrolase activity"/>
    <property type="evidence" value="ECO:0007669"/>
    <property type="project" value="InterPro"/>
</dbReference>
<dbReference type="PANTHER" id="PTHR13593">
    <property type="match status" value="1"/>
</dbReference>
<dbReference type="AlphaFoldDB" id="A0AAV9J348"/>
<dbReference type="InterPro" id="IPR000909">
    <property type="entry name" value="PLipase_C_PInositol-sp_X_dom"/>
</dbReference>
<evidence type="ECO:0000313" key="3">
    <source>
        <dbReference type="Proteomes" id="UP001324427"/>
    </source>
</evidence>
<evidence type="ECO:0000313" key="2">
    <source>
        <dbReference type="EMBL" id="KAK4539276.1"/>
    </source>
</evidence>
<dbReference type="InterPro" id="IPR051057">
    <property type="entry name" value="PI-PLC_domain"/>
</dbReference>
<gene>
    <name evidence="2" type="ORF">LTR36_000830</name>
</gene>
<comment type="caution">
    <text evidence="2">The sequence shown here is derived from an EMBL/GenBank/DDBJ whole genome shotgun (WGS) entry which is preliminary data.</text>
</comment>
<dbReference type="Proteomes" id="UP001324427">
    <property type="component" value="Unassembled WGS sequence"/>
</dbReference>
<dbReference type="SUPFAM" id="SSF51695">
    <property type="entry name" value="PLC-like phosphodiesterases"/>
    <property type="match status" value="1"/>
</dbReference>
<evidence type="ECO:0000259" key="1">
    <source>
        <dbReference type="SMART" id="SM00148"/>
    </source>
</evidence>
<dbReference type="InterPro" id="IPR017946">
    <property type="entry name" value="PLC-like_Pdiesterase_TIM-brl"/>
</dbReference>
<dbReference type="EMBL" id="JAVFHQ010000104">
    <property type="protein sequence ID" value="KAK4539276.1"/>
    <property type="molecule type" value="Genomic_DNA"/>
</dbReference>
<organism evidence="2 3">
    <name type="scientific">Oleoguttula mirabilis</name>
    <dbReference type="NCBI Taxonomy" id="1507867"/>
    <lineage>
        <taxon>Eukaryota</taxon>
        <taxon>Fungi</taxon>
        <taxon>Dikarya</taxon>
        <taxon>Ascomycota</taxon>
        <taxon>Pezizomycotina</taxon>
        <taxon>Dothideomycetes</taxon>
        <taxon>Dothideomycetidae</taxon>
        <taxon>Mycosphaerellales</taxon>
        <taxon>Teratosphaeriaceae</taxon>
        <taxon>Oleoguttula</taxon>
    </lineage>
</organism>
<dbReference type="GO" id="GO:0006629">
    <property type="term" value="P:lipid metabolic process"/>
    <property type="evidence" value="ECO:0007669"/>
    <property type="project" value="InterPro"/>
</dbReference>
<dbReference type="PANTHER" id="PTHR13593:SF113">
    <property type="entry name" value="SI:DKEY-266F7.9"/>
    <property type="match status" value="1"/>
</dbReference>
<name>A0AAV9J348_9PEZI</name>
<accession>A0AAV9J348</accession>
<keyword evidence="3" id="KW-1185">Reference proteome</keyword>
<proteinExistence type="predicted"/>
<sequence length="492" mass="54530">MSAPITIRNLTAQPLTVKLVERYEAPNPKDFAPNAGFSVSHITSNFTTLLSTSTSSAPSPAQLKENSKGFTKQDADLRMEPFTTHKTDIKTTERSPTEILRLTFQGDGGGRWRIDTPTPSSVSQPLVALSPDPKHEYTAVYFPSAQFLALYESTNLQCWMKEFKDETPLSGLSIPGTHNSPTHHKALPSVRCQAVSPREQLYNGVRFFDIRVQPVSPDDPKDEALNLVHGVFPISLTGPKKFRGLVSEVQDFLKANPTETVIMSVKREGRGTATDQQLSTILKDHYTNPIEWWTQPHVPSLGDARGKIVLMRRFALADRLKHEWDGKGWCLNAENWAYNTANCNYGDVCVQDFCEVLETENIDKKIQLCCDHFERAAAVVCPVPGLTTDSANPVPAGPLYLNFLSASNFWKTGCWPEKIAAKLNPAVTSFLCEKHDIGDRGIDGPGQDFKGDGGVGIVVCDWVGKDGDWDLVRCIVGMNSRLLLREKGIGWR</sequence>
<protein>
    <recommendedName>
        <fullName evidence="1">Phosphatidylinositol-specific phospholipase C X domain-containing protein</fullName>
    </recommendedName>
</protein>
<dbReference type="CDD" id="cd08586">
    <property type="entry name" value="PI-PLCc_BcPLC_like"/>
    <property type="match status" value="1"/>
</dbReference>
<dbReference type="Pfam" id="PF00388">
    <property type="entry name" value="PI-PLC-X"/>
    <property type="match status" value="1"/>
</dbReference>
<reference evidence="2 3" key="1">
    <citation type="submission" date="2021-11" db="EMBL/GenBank/DDBJ databases">
        <title>Black yeast isolated from Biological Soil Crust.</title>
        <authorList>
            <person name="Kurbessoian T."/>
        </authorList>
    </citation>
    <scope>NUCLEOTIDE SEQUENCE [LARGE SCALE GENOMIC DNA]</scope>
    <source>
        <strain evidence="2 3">CCFEE 5522</strain>
    </source>
</reference>
<dbReference type="PROSITE" id="PS50007">
    <property type="entry name" value="PIPLC_X_DOMAIN"/>
    <property type="match status" value="1"/>
</dbReference>